<feature type="chain" id="PRO_5041248977" evidence="5">
    <location>
        <begin position="22"/>
        <end position="977"/>
    </location>
</feature>
<evidence type="ECO:0000256" key="4">
    <source>
        <dbReference type="RuleBase" id="RU003357"/>
    </source>
</evidence>
<feature type="domain" description="TonB-dependent receptor plug" evidence="7">
    <location>
        <begin position="141"/>
        <end position="241"/>
    </location>
</feature>
<dbReference type="Gene3D" id="2.60.40.1120">
    <property type="entry name" value="Carboxypeptidase-like, regulatory domain"/>
    <property type="match status" value="1"/>
</dbReference>
<comment type="subcellular location">
    <subcellularLocation>
        <location evidence="1 4">Cell outer membrane</location>
    </subcellularLocation>
</comment>
<protein>
    <submittedName>
        <fullName evidence="8">TonB-dependent receptor</fullName>
    </submittedName>
</protein>
<dbReference type="InterPro" id="IPR036942">
    <property type="entry name" value="Beta-barrel_TonB_sf"/>
</dbReference>
<dbReference type="PANTHER" id="PTHR40980:SF5">
    <property type="entry name" value="TONB-DEPENDENT RECEPTOR"/>
    <property type="match status" value="1"/>
</dbReference>
<dbReference type="KEGG" id="msaa:QYS49_33905"/>
<keyword evidence="9" id="KW-1185">Reference proteome</keyword>
<keyword evidence="3" id="KW-0998">Cell outer membrane</keyword>
<dbReference type="EMBL" id="CP129971">
    <property type="protein sequence ID" value="WMN12550.1"/>
    <property type="molecule type" value="Genomic_DNA"/>
</dbReference>
<reference evidence="8 9" key="1">
    <citation type="submission" date="2023-08" db="EMBL/GenBank/DDBJ databases">
        <title>Comparative genomics and taxonomic characterization of three novel marine species of genus Marivirga.</title>
        <authorList>
            <person name="Muhammad N."/>
            <person name="Kim S.-G."/>
        </authorList>
    </citation>
    <scope>NUCLEOTIDE SEQUENCE [LARGE SCALE GENOMIC DNA]</scope>
    <source>
        <strain evidence="8 9">BDSF4-3</strain>
    </source>
</reference>
<feature type="domain" description="TonB-dependent receptor-like beta-barrel" evidence="6">
    <location>
        <begin position="477"/>
        <end position="941"/>
    </location>
</feature>
<keyword evidence="4" id="KW-0798">TonB box</keyword>
<evidence type="ECO:0000256" key="2">
    <source>
        <dbReference type="ARBA" id="ARBA00023136"/>
    </source>
</evidence>
<evidence type="ECO:0000256" key="3">
    <source>
        <dbReference type="ARBA" id="ARBA00023237"/>
    </source>
</evidence>
<evidence type="ECO:0000313" key="8">
    <source>
        <dbReference type="EMBL" id="WMN12550.1"/>
    </source>
</evidence>
<proteinExistence type="inferred from homology"/>
<dbReference type="SUPFAM" id="SSF56935">
    <property type="entry name" value="Porins"/>
    <property type="match status" value="1"/>
</dbReference>
<gene>
    <name evidence="8" type="ORF">QYS49_33905</name>
</gene>
<evidence type="ECO:0000256" key="1">
    <source>
        <dbReference type="ARBA" id="ARBA00004442"/>
    </source>
</evidence>
<dbReference type="AlphaFoldDB" id="A0AA51NEA0"/>
<sequence length="977" mass="108702">MLKFKHLLAVLLILSTSVAIAQKGKIRGTIIEDSNGEPMIGANVVVNKVSPDNQEIIEGALIGAVTDLDGQFTVPVEAGTYNVKVSFVTFQALTIEGVVIKDGEVNNLGQIRLKEEKSELQEVVVTAKAIRTTEAALMTVKKKAPGMMDGISSAKFKLIGDATAVEAVKRVTGVSIEGGKYVYVRGLGDRYTKTTLNGMDVPGLDPDRNSLQMDIFPTSLIDNMIVRKSFTADLPADFTGGIVNVETKDFPDEKIMDVSFGIGFNPSMHFNSDYLTYEGGSTDFLGFDDGTRALPQGARATQVPGPFTGNTEEASEFIRSFNPNLAAQNQTSLMDYSLGFSIGDQLQLGKSEDDDKPKLGYIFSLSYKNNTRFYDDVSYGEYQKYKDPERTEMRYATTQDGQLGENNVLIGALGGLALKSKYTKLRLTAMRLQNGESRAGQFNIQNDGEAVGQSGYVAESDNLEYTQSALNNILLNGTHILKNTGWDIDWRVSPTFSTLEDPDIRKTAFSAVNTDNPRFAAGEAGNPSRIWRSLNEFNINSKIDITKKYSFNDADAKFKFGGSHTYKNRDYEILFFDVQFFESQSWPNPSQEVVLNEENLFPSETNGIYYQSGNNNPNPNAYSSNVNNTAFYVSNEMTPIRNFKTVLGLRVENYVQRHTGRDQAHASGSSNGRNLVNEKVLDSFDFFPTANLIYSLTDDQNLRASYSKTIARPSFKELSFAQILDPITNRIFNGSLFTYADWDGNLTETRIDNIDLRWELFQREGQMFSVSAFYKYFDNPIELVRIPAQQTSTEFQARNVGNGRLLGVELEARKKLDFISPALRNFNISGNLTMVESRIDMTDQEFNARKEYEKTGENISDVRQMAGQAPYVINGGLSYNNPVLGLNAGMFYNVKGPTLAIVGTGLYGDVYDESFHNLSFSINKTFGKDDKTSIDFKVSNILNDKRESFYQSFQADKEVFTSLNPGTAFSVGVNYKF</sequence>
<organism evidence="8 9">
    <name type="scientific">Marivirga salinarum</name>
    <dbReference type="NCBI Taxonomy" id="3059078"/>
    <lineage>
        <taxon>Bacteria</taxon>
        <taxon>Pseudomonadati</taxon>
        <taxon>Bacteroidota</taxon>
        <taxon>Cytophagia</taxon>
        <taxon>Cytophagales</taxon>
        <taxon>Marivirgaceae</taxon>
        <taxon>Marivirga</taxon>
    </lineage>
</organism>
<dbReference type="Pfam" id="PF07715">
    <property type="entry name" value="Plug"/>
    <property type="match status" value="1"/>
</dbReference>
<keyword evidence="2 4" id="KW-0472">Membrane</keyword>
<dbReference type="InterPro" id="IPR012910">
    <property type="entry name" value="Plug_dom"/>
</dbReference>
<dbReference type="RefSeq" id="WP_308350716.1">
    <property type="nucleotide sequence ID" value="NZ_CP129971.1"/>
</dbReference>
<accession>A0AA51NEA0</accession>
<name>A0AA51NEA0_9BACT</name>
<keyword evidence="5" id="KW-0732">Signal</keyword>
<dbReference type="InterPro" id="IPR008969">
    <property type="entry name" value="CarboxyPept-like_regulatory"/>
</dbReference>
<dbReference type="Pfam" id="PF00593">
    <property type="entry name" value="TonB_dep_Rec_b-barrel"/>
    <property type="match status" value="1"/>
</dbReference>
<evidence type="ECO:0000313" key="9">
    <source>
        <dbReference type="Proteomes" id="UP001230496"/>
    </source>
</evidence>
<comment type="similarity">
    <text evidence="4">Belongs to the TonB-dependent receptor family.</text>
</comment>
<dbReference type="Proteomes" id="UP001230496">
    <property type="component" value="Chromosome"/>
</dbReference>
<dbReference type="SUPFAM" id="SSF49464">
    <property type="entry name" value="Carboxypeptidase regulatory domain-like"/>
    <property type="match status" value="1"/>
</dbReference>
<dbReference type="PANTHER" id="PTHR40980">
    <property type="entry name" value="PLUG DOMAIN-CONTAINING PROTEIN"/>
    <property type="match status" value="1"/>
</dbReference>
<dbReference type="Gene3D" id="2.40.170.20">
    <property type="entry name" value="TonB-dependent receptor, beta-barrel domain"/>
    <property type="match status" value="1"/>
</dbReference>
<dbReference type="Gene3D" id="2.170.130.10">
    <property type="entry name" value="TonB-dependent receptor, plug domain"/>
    <property type="match status" value="1"/>
</dbReference>
<dbReference type="Pfam" id="PF13620">
    <property type="entry name" value="CarboxypepD_reg"/>
    <property type="match status" value="1"/>
</dbReference>
<keyword evidence="8" id="KW-0675">Receptor</keyword>
<dbReference type="InterPro" id="IPR000531">
    <property type="entry name" value="Beta-barrel_TonB"/>
</dbReference>
<dbReference type="InterPro" id="IPR037066">
    <property type="entry name" value="Plug_dom_sf"/>
</dbReference>
<evidence type="ECO:0000256" key="5">
    <source>
        <dbReference type="SAM" id="SignalP"/>
    </source>
</evidence>
<dbReference type="GO" id="GO:0009279">
    <property type="term" value="C:cell outer membrane"/>
    <property type="evidence" value="ECO:0007669"/>
    <property type="project" value="UniProtKB-SubCell"/>
</dbReference>
<feature type="signal peptide" evidence="5">
    <location>
        <begin position="1"/>
        <end position="21"/>
    </location>
</feature>
<evidence type="ECO:0000259" key="7">
    <source>
        <dbReference type="Pfam" id="PF07715"/>
    </source>
</evidence>
<evidence type="ECO:0000259" key="6">
    <source>
        <dbReference type="Pfam" id="PF00593"/>
    </source>
</evidence>